<reference evidence="4 5" key="1">
    <citation type="journal article" date="2018" name="Int. J. Syst. Evol. Microbiol.">
        <title>Zhouia spongiae sp. nov., isolated from a marine sponge.</title>
        <authorList>
            <person name="Zhuang L."/>
            <person name="Lin B."/>
            <person name="Qin F."/>
            <person name="Luo L."/>
        </authorList>
    </citation>
    <scope>NUCLEOTIDE SEQUENCE [LARGE SCALE GENOMIC DNA]</scope>
    <source>
        <strain evidence="4 5">HN-Y44</strain>
    </source>
</reference>
<dbReference type="CDD" id="cd08994">
    <property type="entry name" value="GH43_62_32_68_117_130-like"/>
    <property type="match status" value="1"/>
</dbReference>
<sequence>MITSGYKWYGTANVFLTLLCSFLSYAQNSTDNLNFGADLEPITEENFFKTADYYNWGVSIIKGNDGLYHNFYSRWPKKYGFLSWLTHSEIAHATSTDPWGPWTYKETVLKSGGSSHWDAVTAHNPKIKFFDGKYYLYYISTNYGEGAISEKELIETAKTGYRHPNWSILRNNQRTGVAEAATIDGPWQRKSSALIEPSGPVTTLTVNPAIAEGADGLYYLIIKGDKPNEKRFIRNQAVAISKKPTGPFEIQDKPVIDYLDTEDVSIWFDKIRNRFYGIFHTPEGFIGLITSEDGKNWNKAKHYRLMPKEIQMKNGSVFKADRLERPFVYTDSNGQPVVLCLAAKKGADAYSVFIPVRND</sequence>
<dbReference type="SUPFAM" id="SSF75005">
    <property type="entry name" value="Arabinanase/levansucrase/invertase"/>
    <property type="match status" value="2"/>
</dbReference>
<dbReference type="EMBL" id="CP094326">
    <property type="protein sequence ID" value="UNY97462.1"/>
    <property type="molecule type" value="Genomic_DNA"/>
</dbReference>
<gene>
    <name evidence="4" type="ORF">MQE36_10200</name>
</gene>
<keyword evidence="3" id="KW-0732">Signal</keyword>
<proteinExistence type="predicted"/>
<dbReference type="PANTHER" id="PTHR43772:SF2">
    <property type="entry name" value="PUTATIVE (AFU_ORTHOLOGUE AFUA_2G04480)-RELATED"/>
    <property type="match status" value="1"/>
</dbReference>
<keyword evidence="1" id="KW-0858">Xylan degradation</keyword>
<evidence type="ECO:0000313" key="5">
    <source>
        <dbReference type="Proteomes" id="UP000829476"/>
    </source>
</evidence>
<dbReference type="PANTHER" id="PTHR43772">
    <property type="entry name" value="ENDO-1,4-BETA-XYLANASE"/>
    <property type="match status" value="1"/>
</dbReference>
<dbReference type="Gene3D" id="2.115.10.20">
    <property type="entry name" value="Glycosyl hydrolase domain, family 43"/>
    <property type="match status" value="1"/>
</dbReference>
<feature type="chain" id="PRO_5046249863" evidence="3">
    <location>
        <begin position="27"/>
        <end position="359"/>
    </location>
</feature>
<keyword evidence="2" id="KW-0119">Carbohydrate metabolism</keyword>
<evidence type="ECO:0000256" key="1">
    <source>
        <dbReference type="ARBA" id="ARBA00022651"/>
    </source>
</evidence>
<keyword evidence="4" id="KW-0378">Hydrolase</keyword>
<dbReference type="InterPro" id="IPR052176">
    <property type="entry name" value="Glycosyl_Hydrlase_43_Enz"/>
</dbReference>
<feature type="signal peptide" evidence="3">
    <location>
        <begin position="1"/>
        <end position="26"/>
    </location>
</feature>
<protein>
    <submittedName>
        <fullName evidence="4">Glycoside hydrolase family protein</fullName>
    </submittedName>
</protein>
<keyword evidence="1" id="KW-0624">Polysaccharide degradation</keyword>
<evidence type="ECO:0000256" key="3">
    <source>
        <dbReference type="SAM" id="SignalP"/>
    </source>
</evidence>
<keyword evidence="5" id="KW-1185">Reference proteome</keyword>
<organism evidence="4 5">
    <name type="scientific">Zhouia spongiae</name>
    <dbReference type="NCBI Taxonomy" id="2202721"/>
    <lineage>
        <taxon>Bacteria</taxon>
        <taxon>Pseudomonadati</taxon>
        <taxon>Bacteroidota</taxon>
        <taxon>Flavobacteriia</taxon>
        <taxon>Flavobacteriales</taxon>
        <taxon>Flavobacteriaceae</taxon>
        <taxon>Zhouia</taxon>
    </lineage>
</organism>
<evidence type="ECO:0000256" key="2">
    <source>
        <dbReference type="ARBA" id="ARBA00023277"/>
    </source>
</evidence>
<dbReference type="RefSeq" id="WP_242935875.1">
    <property type="nucleotide sequence ID" value="NZ_CP094326.1"/>
</dbReference>
<evidence type="ECO:0000313" key="4">
    <source>
        <dbReference type="EMBL" id="UNY97462.1"/>
    </source>
</evidence>
<dbReference type="Proteomes" id="UP000829476">
    <property type="component" value="Chromosome"/>
</dbReference>
<name>A0ABY3YHY6_9FLAO</name>
<dbReference type="GO" id="GO:0016787">
    <property type="term" value="F:hydrolase activity"/>
    <property type="evidence" value="ECO:0007669"/>
    <property type="project" value="UniProtKB-KW"/>
</dbReference>
<accession>A0ABY3YHY6</accession>
<dbReference type="InterPro" id="IPR023296">
    <property type="entry name" value="Glyco_hydro_beta-prop_sf"/>
</dbReference>